<dbReference type="InterPro" id="IPR036249">
    <property type="entry name" value="Thioredoxin-like_sf"/>
</dbReference>
<dbReference type="EMBL" id="BSUZ01000001">
    <property type="protein sequence ID" value="GMA89327.1"/>
    <property type="molecule type" value="Genomic_DNA"/>
</dbReference>
<gene>
    <name evidence="5" type="primary">ahpC</name>
    <name evidence="5" type="ORF">GCM10025868_45770</name>
</gene>
<comment type="function">
    <text evidence="3">Thiol-specific peroxidase that catalyzes the reduction of hydrogen peroxide and organic hydroperoxides to water and alcohols, respectively. Plays a role in cell protection against oxidative stress by detoxifying peroxides.</text>
</comment>
<evidence type="ECO:0000256" key="3">
    <source>
        <dbReference type="ARBA" id="ARBA00037420"/>
    </source>
</evidence>
<keyword evidence="2" id="KW-0560">Oxidoreductase</keyword>
<dbReference type="Proteomes" id="UP001157017">
    <property type="component" value="Unassembled WGS sequence"/>
</dbReference>
<dbReference type="Pfam" id="PF00578">
    <property type="entry name" value="AhpC-TSA"/>
    <property type="match status" value="1"/>
</dbReference>
<accession>A0ABQ6JR77</accession>
<comment type="similarity">
    <text evidence="1">Belongs to the peroxiredoxin family. AhpC/Prx1 subfamily.</text>
</comment>
<dbReference type="InterPro" id="IPR000866">
    <property type="entry name" value="AhpC/TSA"/>
</dbReference>
<evidence type="ECO:0000313" key="5">
    <source>
        <dbReference type="EMBL" id="GMA89327.1"/>
    </source>
</evidence>
<dbReference type="PANTHER" id="PTHR10681">
    <property type="entry name" value="THIOREDOXIN PEROXIDASE"/>
    <property type="match status" value="1"/>
</dbReference>
<name>A0ABQ6JR77_9ACTN</name>
<dbReference type="PROSITE" id="PS51352">
    <property type="entry name" value="THIOREDOXIN_2"/>
    <property type="match status" value="1"/>
</dbReference>
<evidence type="ECO:0000256" key="1">
    <source>
        <dbReference type="ARBA" id="ARBA00009796"/>
    </source>
</evidence>
<dbReference type="PANTHER" id="PTHR10681:SF128">
    <property type="entry name" value="THIOREDOXIN-DEPENDENT PEROXIDE REDUCTASE, MITOCHONDRIAL"/>
    <property type="match status" value="1"/>
</dbReference>
<dbReference type="CDD" id="cd03018">
    <property type="entry name" value="PRX_AhpE_like"/>
    <property type="match status" value="1"/>
</dbReference>
<dbReference type="InterPro" id="IPR050217">
    <property type="entry name" value="Peroxiredoxin"/>
</dbReference>
<evidence type="ECO:0000313" key="6">
    <source>
        <dbReference type="Proteomes" id="UP001157017"/>
    </source>
</evidence>
<evidence type="ECO:0000256" key="2">
    <source>
        <dbReference type="ARBA" id="ARBA00023002"/>
    </source>
</evidence>
<protein>
    <submittedName>
        <fullName evidence="5">Peroxiredoxin</fullName>
    </submittedName>
</protein>
<dbReference type="SUPFAM" id="SSF52833">
    <property type="entry name" value="Thioredoxin-like"/>
    <property type="match status" value="1"/>
</dbReference>
<comment type="caution">
    <text evidence="5">The sequence shown here is derived from an EMBL/GenBank/DDBJ whole genome shotgun (WGS) entry which is preliminary data.</text>
</comment>
<organism evidence="5 6">
    <name type="scientific">Angustibacter aerolatus</name>
    <dbReference type="NCBI Taxonomy" id="1162965"/>
    <lineage>
        <taxon>Bacteria</taxon>
        <taxon>Bacillati</taxon>
        <taxon>Actinomycetota</taxon>
        <taxon>Actinomycetes</taxon>
        <taxon>Kineosporiales</taxon>
        <taxon>Kineosporiaceae</taxon>
    </lineage>
</organism>
<reference evidence="6" key="1">
    <citation type="journal article" date="2019" name="Int. J. Syst. Evol. Microbiol.">
        <title>The Global Catalogue of Microorganisms (GCM) 10K type strain sequencing project: providing services to taxonomists for standard genome sequencing and annotation.</title>
        <authorList>
            <consortium name="The Broad Institute Genomics Platform"/>
            <consortium name="The Broad Institute Genome Sequencing Center for Infectious Disease"/>
            <person name="Wu L."/>
            <person name="Ma J."/>
        </authorList>
    </citation>
    <scope>NUCLEOTIDE SEQUENCE [LARGE SCALE GENOMIC DNA]</scope>
    <source>
        <strain evidence="6">NBRC 108730</strain>
    </source>
</reference>
<sequence>MLLVFFPFAFSGICTTELCAFRDDLSTYQNDDVQVLAISCDPVTALRAWSEAQGYEFPLLSDFWPHGAVSSSYGAFFAEAGMSLRGTFLVDRDGVLRWSVVNGPGQPRDTSAYREALAAL</sequence>
<evidence type="ECO:0000259" key="4">
    <source>
        <dbReference type="PROSITE" id="PS51352"/>
    </source>
</evidence>
<proteinExistence type="inferred from homology"/>
<dbReference type="InterPro" id="IPR013766">
    <property type="entry name" value="Thioredoxin_domain"/>
</dbReference>
<dbReference type="Gene3D" id="3.40.30.10">
    <property type="entry name" value="Glutaredoxin"/>
    <property type="match status" value="1"/>
</dbReference>
<feature type="domain" description="Thioredoxin" evidence="4">
    <location>
        <begin position="1"/>
        <end position="120"/>
    </location>
</feature>
<keyword evidence="6" id="KW-1185">Reference proteome</keyword>